<dbReference type="GO" id="GO:0005930">
    <property type="term" value="C:axoneme"/>
    <property type="evidence" value="ECO:0007669"/>
    <property type="project" value="TreeGrafter"/>
</dbReference>
<dbReference type="KEGG" id="cvn:111119615"/>
<dbReference type="Proteomes" id="UP000694844">
    <property type="component" value="Chromosome 2"/>
</dbReference>
<dbReference type="GO" id="GO:0042073">
    <property type="term" value="P:intraciliary transport"/>
    <property type="evidence" value="ECO:0007669"/>
    <property type="project" value="TreeGrafter"/>
</dbReference>
<dbReference type="GeneID" id="111119615"/>
<proteinExistence type="predicted"/>
<dbReference type="PANTHER" id="PTHR15722">
    <property type="entry name" value="IFT140/172-RELATED"/>
    <property type="match status" value="1"/>
</dbReference>
<dbReference type="AlphaFoldDB" id="A0A8B8CIL2"/>
<keyword evidence="2" id="KW-0853">WD repeat</keyword>
<sequence>MRGLDKADAYHTWGELRDVLFDLVDNMSKSSDANSPPHAEFESLLLIAHYYANRSAFQPHKSLEELATKLAISLLRHTDIIPADKAFYEAGMMCRSVGWENAAFVFLNRYLDISEAIEEGSLDMLDHSDFQDTDIPFEIPLPEKAYLTNQQHEEVKEWVLAVSMDQKVEQVLPRDERNCYEASLIAPDTGIRSQPCVVTGYPVLKSPMEFKRPGMVANKDDWNKIIMAAKVSHSPELNDVLKFIGVWCGSTPNPSYSFQ</sequence>
<dbReference type="PANTHER" id="PTHR15722:SF2">
    <property type="entry name" value="INTRAFLAGELLAR TRANSPORT PROTEIN 172 HOMOLOG"/>
    <property type="match status" value="1"/>
</dbReference>
<organism evidence="6 7">
    <name type="scientific">Crassostrea virginica</name>
    <name type="common">Eastern oyster</name>
    <dbReference type="NCBI Taxonomy" id="6565"/>
    <lineage>
        <taxon>Eukaryota</taxon>
        <taxon>Metazoa</taxon>
        <taxon>Spiralia</taxon>
        <taxon>Lophotrochozoa</taxon>
        <taxon>Mollusca</taxon>
        <taxon>Bivalvia</taxon>
        <taxon>Autobranchia</taxon>
        <taxon>Pteriomorphia</taxon>
        <taxon>Ostreida</taxon>
        <taxon>Ostreoidea</taxon>
        <taxon>Ostreidae</taxon>
        <taxon>Crassostrea</taxon>
    </lineage>
</organism>
<name>A0A8B8CIL2_CRAVI</name>
<comment type="subcellular location">
    <subcellularLocation>
        <location evidence="1">Cell projection</location>
        <location evidence="1">Cilium</location>
    </subcellularLocation>
</comment>
<reference evidence="7" key="1">
    <citation type="submission" date="2025-08" db="UniProtKB">
        <authorList>
            <consortium name="RefSeq"/>
        </authorList>
    </citation>
    <scope>IDENTIFICATION</scope>
    <source>
        <tissue evidence="7">Whole sample</tissue>
    </source>
</reference>
<evidence type="ECO:0000313" key="6">
    <source>
        <dbReference type="Proteomes" id="UP000694844"/>
    </source>
</evidence>
<dbReference type="GO" id="GO:0036064">
    <property type="term" value="C:ciliary basal body"/>
    <property type="evidence" value="ECO:0007669"/>
    <property type="project" value="TreeGrafter"/>
</dbReference>
<protein>
    <submittedName>
        <fullName evidence="7">Intraflagellar transport protein 172 homolog</fullName>
    </submittedName>
</protein>
<dbReference type="GO" id="GO:0030992">
    <property type="term" value="C:intraciliary transport particle B"/>
    <property type="evidence" value="ECO:0007669"/>
    <property type="project" value="TreeGrafter"/>
</dbReference>
<accession>A0A8B8CIL2</accession>
<evidence type="ECO:0000313" key="7">
    <source>
        <dbReference type="RefSeq" id="XP_022315673.1"/>
    </source>
</evidence>
<dbReference type="OrthoDB" id="2186662at2759"/>
<evidence type="ECO:0000256" key="5">
    <source>
        <dbReference type="ARBA" id="ARBA00023273"/>
    </source>
</evidence>
<evidence type="ECO:0000256" key="1">
    <source>
        <dbReference type="ARBA" id="ARBA00004138"/>
    </source>
</evidence>
<keyword evidence="6" id="KW-1185">Reference proteome</keyword>
<keyword evidence="5" id="KW-0966">Cell projection</keyword>
<keyword evidence="4" id="KW-0969">Cilium</keyword>
<evidence type="ECO:0000256" key="3">
    <source>
        <dbReference type="ARBA" id="ARBA00022737"/>
    </source>
</evidence>
<gene>
    <name evidence="7" type="primary">LOC111119615</name>
</gene>
<evidence type="ECO:0000256" key="2">
    <source>
        <dbReference type="ARBA" id="ARBA00022574"/>
    </source>
</evidence>
<keyword evidence="3" id="KW-0677">Repeat</keyword>
<evidence type="ECO:0000256" key="4">
    <source>
        <dbReference type="ARBA" id="ARBA00023069"/>
    </source>
</evidence>
<dbReference type="RefSeq" id="XP_022315673.1">
    <property type="nucleotide sequence ID" value="XM_022459965.1"/>
</dbReference>